<accession>A0ABR4A7J5</accession>
<name>A0ABR4A7J5_9LECA</name>
<comment type="caution">
    <text evidence="1">The sequence shown here is derived from an EMBL/GenBank/DDBJ whole genome shotgun (WGS) entry which is preliminary data.</text>
</comment>
<reference evidence="1 2" key="1">
    <citation type="submission" date="2024-09" db="EMBL/GenBank/DDBJ databases">
        <title>Rethinking Asexuality: The Enigmatic Case of Functional Sexual Genes in Lepraria (Stereocaulaceae).</title>
        <authorList>
            <person name="Doellman M."/>
            <person name="Sun Y."/>
            <person name="Barcenas-Pena A."/>
            <person name="Lumbsch H.T."/>
            <person name="Grewe F."/>
        </authorList>
    </citation>
    <scope>NUCLEOTIDE SEQUENCE [LARGE SCALE GENOMIC DNA]</scope>
    <source>
        <strain evidence="1 2">Mercado 3170</strain>
    </source>
</reference>
<protein>
    <submittedName>
        <fullName evidence="1">Uncharacterized protein</fullName>
    </submittedName>
</protein>
<dbReference type="EMBL" id="JBEFKJ010000015">
    <property type="protein sequence ID" value="KAL2041879.1"/>
    <property type="molecule type" value="Genomic_DNA"/>
</dbReference>
<keyword evidence="2" id="KW-1185">Reference proteome</keyword>
<evidence type="ECO:0000313" key="1">
    <source>
        <dbReference type="EMBL" id="KAL2041879.1"/>
    </source>
</evidence>
<organism evidence="1 2">
    <name type="scientific">Stereocaulon virgatum</name>
    <dbReference type="NCBI Taxonomy" id="373712"/>
    <lineage>
        <taxon>Eukaryota</taxon>
        <taxon>Fungi</taxon>
        <taxon>Dikarya</taxon>
        <taxon>Ascomycota</taxon>
        <taxon>Pezizomycotina</taxon>
        <taxon>Lecanoromycetes</taxon>
        <taxon>OSLEUM clade</taxon>
        <taxon>Lecanoromycetidae</taxon>
        <taxon>Lecanorales</taxon>
        <taxon>Lecanorineae</taxon>
        <taxon>Stereocaulaceae</taxon>
        <taxon>Stereocaulon</taxon>
    </lineage>
</organism>
<evidence type="ECO:0000313" key="2">
    <source>
        <dbReference type="Proteomes" id="UP001590950"/>
    </source>
</evidence>
<proteinExistence type="predicted"/>
<dbReference type="Proteomes" id="UP001590950">
    <property type="component" value="Unassembled WGS sequence"/>
</dbReference>
<gene>
    <name evidence="1" type="ORF">N7G274_005066</name>
</gene>
<sequence>MIWHILAMGRLQSYAEDDDQANVDSATCRHISSSPSPSDQNVHGRHVKSQDWTFTIFISSRSRFHVITVRVPMKGSHGTARGCPLCYASNGHENLYGSSSRYIQMQTLQSKSDDVKGSACLFTLKH</sequence>